<name>A0A8T0EEK6_ARGBR</name>
<reference evidence="2" key="1">
    <citation type="journal article" date="2020" name="bioRxiv">
        <title>Chromosome-level reference genome of the European wasp spider Argiope bruennichi: a resource for studies on range expansion and evolutionary adaptation.</title>
        <authorList>
            <person name="Sheffer M.M."/>
            <person name="Hoppe A."/>
            <person name="Krehenwinkel H."/>
            <person name="Uhl G."/>
            <person name="Kuss A.W."/>
            <person name="Jensen L."/>
            <person name="Jensen C."/>
            <person name="Gillespie R.G."/>
            <person name="Hoff K.J."/>
            <person name="Prost S."/>
        </authorList>
    </citation>
    <scope>NUCLEOTIDE SEQUENCE</scope>
</reference>
<reference evidence="2" key="2">
    <citation type="submission" date="2020-06" db="EMBL/GenBank/DDBJ databases">
        <authorList>
            <person name="Sheffer M."/>
        </authorList>
    </citation>
    <scope>NUCLEOTIDE SEQUENCE</scope>
</reference>
<evidence type="ECO:0000313" key="2">
    <source>
        <dbReference type="EMBL" id="KAF8771532.1"/>
    </source>
</evidence>
<dbReference type="SMART" id="SM00225">
    <property type="entry name" value="BTB"/>
    <property type="match status" value="1"/>
</dbReference>
<proteinExistence type="predicted"/>
<evidence type="ECO:0000259" key="1">
    <source>
        <dbReference type="PROSITE" id="PS50097"/>
    </source>
</evidence>
<dbReference type="Pfam" id="PF00651">
    <property type="entry name" value="BTB"/>
    <property type="match status" value="1"/>
</dbReference>
<sequence>MDSCFARTHMGVDRRSTVWSIRDFSSLQPGDRKIHVLNPTTTGAPQLILSLSCDHYDEGNIHFKVERSSASRDHWMYAEISVLDGEGNVVHTDNIYDWINVDDETVFEFRYFLTKIRLMTQKLCLLQNDVLCLRCEFEIDIGPVWSRIETYRQFPFQDLEGITIVADEVDAVCCSLKSAIKCLYEDKRFSDVILRCGSEAFPAHKSILGARSPVFSAMFTNHMMESITNHVDIPDLLPSTLSSLLSYIYTDTVPELHGDNAMDLYRAADKYELLTLRDQCSAVLKANFSVSSVCNILILAHMHHDEELIRSVHSFIFKHDDDILNSKLWKQFKIENPSLATETMEGIFYMIKRTKSK</sequence>
<dbReference type="InterPro" id="IPR000210">
    <property type="entry name" value="BTB/POZ_dom"/>
</dbReference>
<dbReference type="Gene3D" id="1.25.40.420">
    <property type="match status" value="1"/>
</dbReference>
<dbReference type="Gene3D" id="3.30.710.10">
    <property type="entry name" value="Potassium Channel Kv1.1, Chain A"/>
    <property type="match status" value="1"/>
</dbReference>
<dbReference type="SUPFAM" id="SSF54695">
    <property type="entry name" value="POZ domain"/>
    <property type="match status" value="1"/>
</dbReference>
<evidence type="ECO:0000313" key="3">
    <source>
        <dbReference type="Proteomes" id="UP000807504"/>
    </source>
</evidence>
<dbReference type="Proteomes" id="UP000807504">
    <property type="component" value="Unassembled WGS sequence"/>
</dbReference>
<dbReference type="AlphaFoldDB" id="A0A8T0EEK6"/>
<comment type="caution">
    <text evidence="2">The sequence shown here is derived from an EMBL/GenBank/DDBJ whole genome shotgun (WGS) entry which is preliminary data.</text>
</comment>
<dbReference type="PANTHER" id="PTHR24413">
    <property type="entry name" value="SPECKLE-TYPE POZ PROTEIN"/>
    <property type="match status" value="1"/>
</dbReference>
<dbReference type="InterPro" id="IPR011333">
    <property type="entry name" value="SKP1/BTB/POZ_sf"/>
</dbReference>
<dbReference type="EMBL" id="JABXBU010002228">
    <property type="protein sequence ID" value="KAF8771532.1"/>
    <property type="molecule type" value="Genomic_DNA"/>
</dbReference>
<dbReference type="FunFam" id="3.30.710.10:FF:000159">
    <property type="entry name" value="Speckle-type POZ protein B"/>
    <property type="match status" value="1"/>
</dbReference>
<feature type="domain" description="BTB" evidence="1">
    <location>
        <begin position="190"/>
        <end position="253"/>
    </location>
</feature>
<keyword evidence="3" id="KW-1185">Reference proteome</keyword>
<organism evidence="2 3">
    <name type="scientific">Argiope bruennichi</name>
    <name type="common">Wasp spider</name>
    <name type="synonym">Aranea bruennichi</name>
    <dbReference type="NCBI Taxonomy" id="94029"/>
    <lineage>
        <taxon>Eukaryota</taxon>
        <taxon>Metazoa</taxon>
        <taxon>Ecdysozoa</taxon>
        <taxon>Arthropoda</taxon>
        <taxon>Chelicerata</taxon>
        <taxon>Arachnida</taxon>
        <taxon>Araneae</taxon>
        <taxon>Araneomorphae</taxon>
        <taxon>Entelegynae</taxon>
        <taxon>Araneoidea</taxon>
        <taxon>Araneidae</taxon>
        <taxon>Argiope</taxon>
    </lineage>
</organism>
<protein>
    <submittedName>
        <fullName evidence="2">Speckle-type POZ protein like</fullName>
    </submittedName>
</protein>
<gene>
    <name evidence="2" type="ORF">HNY73_018939</name>
</gene>
<accession>A0A8T0EEK6</accession>
<dbReference type="PROSITE" id="PS50097">
    <property type="entry name" value="BTB"/>
    <property type="match status" value="1"/>
</dbReference>